<comment type="similarity">
    <text evidence="3">Belongs to the class-III pyridoxal-phosphate-dependent aminotransferase family.</text>
</comment>
<dbReference type="EMBL" id="JASCTH010000032">
    <property type="protein sequence ID" value="MDI6104308.1"/>
    <property type="molecule type" value="Genomic_DNA"/>
</dbReference>
<dbReference type="SUPFAM" id="SSF53383">
    <property type="entry name" value="PLP-dependent transferases"/>
    <property type="match status" value="1"/>
</dbReference>
<keyword evidence="5" id="KW-1185">Reference proteome</keyword>
<dbReference type="GO" id="GO:0008483">
    <property type="term" value="F:transaminase activity"/>
    <property type="evidence" value="ECO:0007669"/>
    <property type="project" value="UniProtKB-KW"/>
</dbReference>
<evidence type="ECO:0000256" key="2">
    <source>
        <dbReference type="ARBA" id="ARBA00022898"/>
    </source>
</evidence>
<evidence type="ECO:0000256" key="1">
    <source>
        <dbReference type="ARBA" id="ARBA00001933"/>
    </source>
</evidence>
<comment type="caution">
    <text evidence="4">The sequence shown here is derived from an EMBL/GenBank/DDBJ whole genome shotgun (WGS) entry which is preliminary data.</text>
</comment>
<dbReference type="PANTHER" id="PTHR43713:SF3">
    <property type="entry name" value="GLUTAMATE-1-SEMIALDEHYDE 2,1-AMINOMUTASE 1, CHLOROPLASTIC-RELATED"/>
    <property type="match status" value="1"/>
</dbReference>
<dbReference type="PANTHER" id="PTHR43713">
    <property type="entry name" value="GLUTAMATE-1-SEMIALDEHYDE 2,1-AMINOMUTASE"/>
    <property type="match status" value="1"/>
</dbReference>
<gene>
    <name evidence="4" type="ORF">QLQ12_37520</name>
</gene>
<proteinExistence type="inferred from homology"/>
<evidence type="ECO:0000313" key="5">
    <source>
        <dbReference type="Proteomes" id="UP001241758"/>
    </source>
</evidence>
<dbReference type="InterPro" id="IPR005814">
    <property type="entry name" value="Aminotrans_3"/>
</dbReference>
<keyword evidence="2 3" id="KW-0663">Pyridoxal phosphate</keyword>
<dbReference type="Gene3D" id="3.90.1150.10">
    <property type="entry name" value="Aspartate Aminotransferase, domain 1"/>
    <property type="match status" value="1"/>
</dbReference>
<dbReference type="InterPro" id="IPR015422">
    <property type="entry name" value="PyrdxlP-dep_Trfase_small"/>
</dbReference>
<dbReference type="Gene3D" id="3.40.640.10">
    <property type="entry name" value="Type I PLP-dependent aspartate aminotransferase-like (Major domain)"/>
    <property type="match status" value="1"/>
</dbReference>
<protein>
    <submittedName>
        <fullName evidence="4">Aminotransferase class III-fold pyridoxal phosphate-dependent enzyme</fullName>
    </submittedName>
</protein>
<dbReference type="Pfam" id="PF00202">
    <property type="entry name" value="Aminotran_3"/>
    <property type="match status" value="1"/>
</dbReference>
<evidence type="ECO:0000256" key="3">
    <source>
        <dbReference type="RuleBase" id="RU003560"/>
    </source>
</evidence>
<name>A0ABT6WX44_9ACTN</name>
<keyword evidence="4" id="KW-0808">Transferase</keyword>
<dbReference type="RefSeq" id="WP_282765672.1">
    <property type="nucleotide sequence ID" value="NZ_JASCTH010000032.1"/>
</dbReference>
<dbReference type="InterPro" id="IPR015424">
    <property type="entry name" value="PyrdxlP-dep_Trfase"/>
</dbReference>
<dbReference type="Proteomes" id="UP001241758">
    <property type="component" value="Unassembled WGS sequence"/>
</dbReference>
<accession>A0ABT6WX44</accession>
<keyword evidence="4" id="KW-0032">Aminotransferase</keyword>
<sequence length="414" mass="44921">MDELSGRFAESEIFVERAHGPWLISENQRWVDHVLGNCSQLLGHSHPVVVDRVQEQVARMTNVGDHKTNEAYRLARRILEISGMDSLRFVSSGSEAVHVALRTARAATGRRKVLKFAGHYHGWFAEEISRFVPQLDYAGGISPAAPGDLLIADWNDADAVRALVAEHGNELAAIICEPILCHAGPVPPVDGFLELLRSQTTASGALLIFDECITGFRLGIGGAQEWSGVKADLVTYSKALSAGFPLGVCAGTAAAMAPLAEGRAYQAATYDANSVSVAAAHAVLDVLGTEPVYERITSYGERLRGFIGETLTAHDVKAVCQGVPAVFQHFFTEAPVRNHRDALASDTVLYGFLVEELLKRGVNIYKGDLRPDPDASWLSQWFVSSAHDDESFETTTAAYPAALQAALRRRREAK</sequence>
<organism evidence="4 5">
    <name type="scientific">Actinoplanes sandaracinus</name>
    <dbReference type="NCBI Taxonomy" id="3045177"/>
    <lineage>
        <taxon>Bacteria</taxon>
        <taxon>Bacillati</taxon>
        <taxon>Actinomycetota</taxon>
        <taxon>Actinomycetes</taxon>
        <taxon>Micromonosporales</taxon>
        <taxon>Micromonosporaceae</taxon>
        <taxon>Actinoplanes</taxon>
    </lineage>
</organism>
<comment type="cofactor">
    <cofactor evidence="1">
        <name>pyridoxal 5'-phosphate</name>
        <dbReference type="ChEBI" id="CHEBI:597326"/>
    </cofactor>
</comment>
<reference evidence="4 5" key="1">
    <citation type="submission" date="2023-05" db="EMBL/GenBank/DDBJ databases">
        <title>Actinoplanes sp. NEAU-A12 genome sequencing.</title>
        <authorList>
            <person name="Wang Z.-S."/>
        </authorList>
    </citation>
    <scope>NUCLEOTIDE SEQUENCE [LARGE SCALE GENOMIC DNA]</scope>
    <source>
        <strain evidence="4 5">NEAU-A12</strain>
    </source>
</reference>
<dbReference type="InterPro" id="IPR015421">
    <property type="entry name" value="PyrdxlP-dep_Trfase_major"/>
</dbReference>
<evidence type="ECO:0000313" key="4">
    <source>
        <dbReference type="EMBL" id="MDI6104308.1"/>
    </source>
</evidence>